<evidence type="ECO:0000313" key="1">
    <source>
        <dbReference type="EMBL" id="PZP03179.1"/>
    </source>
</evidence>
<comment type="caution">
    <text evidence="1">The sequence shown here is derived from an EMBL/GenBank/DDBJ whole genome shotgun (WGS) entry which is preliminary data.</text>
</comment>
<evidence type="ECO:0008006" key="3">
    <source>
        <dbReference type="Google" id="ProtNLM"/>
    </source>
</evidence>
<dbReference type="Gene3D" id="3.30.1120.70">
    <property type="match status" value="1"/>
</dbReference>
<dbReference type="Gene3D" id="3.40.140.120">
    <property type="match status" value="1"/>
</dbReference>
<dbReference type="EMBL" id="QFNY01000016">
    <property type="protein sequence ID" value="PZP03179.1"/>
    <property type="molecule type" value="Genomic_DNA"/>
</dbReference>
<dbReference type="AlphaFoldDB" id="A0A2W5DAR9"/>
<dbReference type="InterPro" id="IPR006944">
    <property type="entry name" value="Phage/GTA_portal"/>
</dbReference>
<evidence type="ECO:0000313" key="2">
    <source>
        <dbReference type="Proteomes" id="UP000249451"/>
    </source>
</evidence>
<organism evidence="1 2">
    <name type="scientific">Corynebacterium urealyticum</name>
    <dbReference type="NCBI Taxonomy" id="43771"/>
    <lineage>
        <taxon>Bacteria</taxon>
        <taxon>Bacillati</taxon>
        <taxon>Actinomycetota</taxon>
        <taxon>Actinomycetes</taxon>
        <taxon>Mycobacteriales</taxon>
        <taxon>Corynebacteriaceae</taxon>
        <taxon>Corynebacterium</taxon>
    </lineage>
</organism>
<reference evidence="1 2" key="1">
    <citation type="submission" date="2017-11" db="EMBL/GenBank/DDBJ databases">
        <title>Infants hospitalized years apart are colonized by the same room-sourced microbial strains.</title>
        <authorList>
            <person name="Brooks B."/>
            <person name="Olm M.R."/>
            <person name="Firek B.A."/>
            <person name="Baker R."/>
            <person name="Thomas B.C."/>
            <person name="Morowitz M.J."/>
            <person name="Banfield J.F."/>
        </authorList>
    </citation>
    <scope>NUCLEOTIDE SEQUENCE [LARGE SCALE GENOMIC DNA]</scope>
    <source>
        <strain evidence="1">S2_012_000_R3_87</strain>
    </source>
</reference>
<sequence>MKLRFTPIRCRHATVCASTGGVTHRLKRHLADDHHVKLIDRITAALSPTSRATEVLASPWADPSHLAHITLESLYGLVDTRPVTRSRAMRVAAVSKARRIIAPRIGTLPLQAVKAGRPAPAPAIITQPEDGLPRSVTITWTVDSLFFYGRAWWKVTRRGHDGFPMAVEWIPEGQATVTDGQLTAAYGKPVDPRDAIRFDAPDSGLLIDAAETIRRAVTLNRSAERAEQNPIPIVNLKNNGEDLSDDEIDAMIARFETKRANSAVGYTSRGLEVQTFGAPPENLLIDARKQIVLEIARHTGIPAHRLDVAIEGSSLTYTNRQSENQQLIDDVLAPYLTAVADRLSLDDITPHGTTVVFDTDELTTPPIGERMQSWATAIDAGIMTIDEVREREGLTPTPAPAREDTDQ</sequence>
<proteinExistence type="predicted"/>
<protein>
    <recommendedName>
        <fullName evidence="3">Phage portal protein</fullName>
    </recommendedName>
</protein>
<accession>A0A2W5DAR9</accession>
<dbReference type="Pfam" id="PF04860">
    <property type="entry name" value="Phage_portal"/>
    <property type="match status" value="1"/>
</dbReference>
<gene>
    <name evidence="1" type="ORF">DI609_01345</name>
</gene>
<dbReference type="Proteomes" id="UP000249451">
    <property type="component" value="Unassembled WGS sequence"/>
</dbReference>
<name>A0A2W5DAR9_9CORY</name>
<dbReference type="Gene3D" id="1.20.1270.210">
    <property type="match status" value="1"/>
</dbReference>